<dbReference type="GO" id="GO:0006950">
    <property type="term" value="P:response to stress"/>
    <property type="evidence" value="ECO:0007669"/>
    <property type="project" value="UniProtKB-ARBA"/>
</dbReference>
<accession>A0A8H3IQ89</accession>
<dbReference type="GO" id="GO:0005634">
    <property type="term" value="C:nucleus"/>
    <property type="evidence" value="ECO:0007669"/>
    <property type="project" value="TreeGrafter"/>
</dbReference>
<dbReference type="InterPro" id="IPR035240">
    <property type="entry name" value="SprT_Zn_ribbon"/>
</dbReference>
<dbReference type="EMBL" id="CAJPDR010000168">
    <property type="protein sequence ID" value="CAF9923405.1"/>
    <property type="molecule type" value="Genomic_DNA"/>
</dbReference>
<dbReference type="SMART" id="SM00731">
    <property type="entry name" value="SprT"/>
    <property type="match status" value="1"/>
</dbReference>
<evidence type="ECO:0000313" key="3">
    <source>
        <dbReference type="EMBL" id="CAF9923405.1"/>
    </source>
</evidence>
<feature type="domain" description="SprT-like" evidence="2">
    <location>
        <begin position="394"/>
        <end position="565"/>
    </location>
</feature>
<sequence length="657" mass="74392">MARLNDPSASDEDLPELSTILQPRTDAIPRIIAQTPKQEHGKTPSRKDETQILASEELLTERYATSPRTVSQVSSDEAQSRKQRPLGHLKQAHVNSLLLPMSDTSINTIKSEDYHSIDIADNVSNRAVPRRLAKITAVYSKLAQVSADTSTKIPDDGDDDDDDDDSSDLSGFIVPDSASDEEVLVSKSPKKRSQIPVKIPIANPQESCFPTPRRSQYIRRQPSRKTDVVSPVMESRSRIFRESPTSNEHFRSELVEAQPSLDYFLTFAPPRFRSPYKSKDDHHPLTPPSSPSKSILKSPSKRHRIPPSPYRPSIDAFWSQDVINDWNEQYSPRKIVESPCKYRFRSVHEDQESSPSESPRKSSMKSPAKRHKKVIEQRKVFDDRKHELAIAFLAEIDQKINNGQVASMAQSTGGIHIIWSNKLSSTAGRANWRREAIRLKNADGFVSNTTHRHHASIELAEKVIDDEDRLVNVVAHEYCHLANFMISGIKDNPHGKEFKEWARKCSNAFSHRAIKVTTKHTYSIAYKYIWACMSPACGLEYKRHSKSIDPSKHSCGNCKGKLVQVQPAPRKGADESKRSAYQDFVKRENERVRLENPGKGFGEIMSILGREFKERKRNEAKRASSVKEHGALVKTDPNDLEYLHSVVRKVEVLNLES</sequence>
<feature type="compositionally biased region" description="Basic residues" evidence="1">
    <location>
        <begin position="81"/>
        <end position="91"/>
    </location>
</feature>
<feature type="compositionally biased region" description="Polar residues" evidence="1">
    <location>
        <begin position="66"/>
        <end position="77"/>
    </location>
</feature>
<dbReference type="Proteomes" id="UP000664203">
    <property type="component" value="Unassembled WGS sequence"/>
</dbReference>
<dbReference type="AlphaFoldDB" id="A0A8H3IQ89"/>
<evidence type="ECO:0000313" key="4">
    <source>
        <dbReference type="Proteomes" id="UP000664203"/>
    </source>
</evidence>
<dbReference type="PANTHER" id="PTHR23099">
    <property type="entry name" value="TRANSCRIPTIONAL REGULATOR"/>
    <property type="match status" value="1"/>
</dbReference>
<feature type="region of interest" description="Disordered" evidence="1">
    <location>
        <begin position="146"/>
        <end position="174"/>
    </location>
</feature>
<keyword evidence="4" id="KW-1185">Reference proteome</keyword>
<feature type="region of interest" description="Disordered" evidence="1">
    <location>
        <begin position="346"/>
        <end position="373"/>
    </location>
</feature>
<dbReference type="InterPro" id="IPR006640">
    <property type="entry name" value="SprT-like_domain"/>
</dbReference>
<name>A0A8H3IQ89_9LECA</name>
<reference evidence="3" key="1">
    <citation type="submission" date="2021-03" db="EMBL/GenBank/DDBJ databases">
        <authorList>
            <person name="Tagirdzhanova G."/>
        </authorList>
    </citation>
    <scope>NUCLEOTIDE SEQUENCE</scope>
</reference>
<feature type="region of interest" description="Disordered" evidence="1">
    <location>
        <begin position="275"/>
        <end position="310"/>
    </location>
</feature>
<gene>
    <name evidence="3" type="ORF">ALECFALPRED_002375</name>
</gene>
<evidence type="ECO:0000259" key="2">
    <source>
        <dbReference type="SMART" id="SM00731"/>
    </source>
</evidence>
<comment type="caution">
    <text evidence="3">The sequence shown here is derived from an EMBL/GenBank/DDBJ whole genome shotgun (WGS) entry which is preliminary data.</text>
</comment>
<dbReference type="Pfam" id="PF10263">
    <property type="entry name" value="SprT-like"/>
    <property type="match status" value="1"/>
</dbReference>
<feature type="compositionally biased region" description="Acidic residues" evidence="1">
    <location>
        <begin position="156"/>
        <end position="167"/>
    </location>
</feature>
<organism evidence="3 4">
    <name type="scientific">Alectoria fallacina</name>
    <dbReference type="NCBI Taxonomy" id="1903189"/>
    <lineage>
        <taxon>Eukaryota</taxon>
        <taxon>Fungi</taxon>
        <taxon>Dikarya</taxon>
        <taxon>Ascomycota</taxon>
        <taxon>Pezizomycotina</taxon>
        <taxon>Lecanoromycetes</taxon>
        <taxon>OSLEUM clade</taxon>
        <taxon>Lecanoromycetidae</taxon>
        <taxon>Lecanorales</taxon>
        <taxon>Lecanorineae</taxon>
        <taxon>Parmeliaceae</taxon>
        <taxon>Alectoria</taxon>
    </lineage>
</organism>
<feature type="region of interest" description="Disordered" evidence="1">
    <location>
        <begin position="59"/>
        <end position="91"/>
    </location>
</feature>
<dbReference type="PANTHER" id="PTHR23099:SF0">
    <property type="entry name" value="GERM CELL NUCLEAR ACIDIC PROTEIN"/>
    <property type="match status" value="1"/>
</dbReference>
<dbReference type="Pfam" id="PF17283">
    <property type="entry name" value="Zn_ribbon_SprT"/>
    <property type="match status" value="1"/>
</dbReference>
<dbReference type="OrthoDB" id="20772at2759"/>
<evidence type="ECO:0000256" key="1">
    <source>
        <dbReference type="SAM" id="MobiDB-lite"/>
    </source>
</evidence>
<feature type="region of interest" description="Disordered" evidence="1">
    <location>
        <begin position="203"/>
        <end position="230"/>
    </location>
</feature>
<protein>
    <recommendedName>
        <fullName evidence="2">SprT-like domain-containing protein</fullName>
    </recommendedName>
</protein>
<proteinExistence type="predicted"/>
<feature type="region of interest" description="Disordered" evidence="1">
    <location>
        <begin position="1"/>
        <end position="27"/>
    </location>
</feature>